<dbReference type="CDD" id="cd09725">
    <property type="entry name" value="Cas2_I_II_III"/>
    <property type="match status" value="1"/>
</dbReference>
<dbReference type="Pfam" id="PF09827">
    <property type="entry name" value="CRISPR_Cas2"/>
    <property type="match status" value="1"/>
</dbReference>
<dbReference type="EC" id="3.1.-.-" evidence="9"/>
<evidence type="ECO:0000313" key="10">
    <source>
        <dbReference type="EMBL" id="ONM42990.1"/>
    </source>
</evidence>
<comment type="subunit">
    <text evidence="9">Homodimer, forms a heterotetramer with a Cas1 homodimer.</text>
</comment>
<dbReference type="GO" id="GO:0046872">
    <property type="term" value="F:metal ion binding"/>
    <property type="evidence" value="ECO:0007669"/>
    <property type="project" value="UniProtKB-UniRule"/>
</dbReference>
<dbReference type="SUPFAM" id="SSF143430">
    <property type="entry name" value="TTP0101/SSO1404-like"/>
    <property type="match status" value="1"/>
</dbReference>
<evidence type="ECO:0000256" key="7">
    <source>
        <dbReference type="ARBA" id="ARBA00022842"/>
    </source>
</evidence>
<protein>
    <recommendedName>
        <fullName evidence="9">CRISPR-associated endoribonuclease Cas2</fullName>
        <ecNumber evidence="9">3.1.-.-</ecNumber>
    </recommendedName>
</protein>
<organism evidence="10 11">
    <name type="scientific">Halopseudomonas pachastrellae</name>
    <dbReference type="NCBI Taxonomy" id="254161"/>
    <lineage>
        <taxon>Bacteria</taxon>
        <taxon>Pseudomonadati</taxon>
        <taxon>Pseudomonadota</taxon>
        <taxon>Gammaproteobacteria</taxon>
        <taxon>Pseudomonadales</taxon>
        <taxon>Pseudomonadaceae</taxon>
        <taxon>Halopseudomonas</taxon>
    </lineage>
</organism>
<dbReference type="GO" id="GO:0016787">
    <property type="term" value="F:hydrolase activity"/>
    <property type="evidence" value="ECO:0007669"/>
    <property type="project" value="UniProtKB-KW"/>
</dbReference>
<dbReference type="InterPro" id="IPR019199">
    <property type="entry name" value="Virulence_VapD/CRISPR_Cas2"/>
</dbReference>
<keyword evidence="5 9" id="KW-0255">Endonuclease</keyword>
<reference evidence="10 11" key="1">
    <citation type="submission" date="2017-01" db="EMBL/GenBank/DDBJ databases">
        <title>Draft genome sequence of Pseudomonas pachastrellae type strain CCUG 46540T from a deep sea.</title>
        <authorList>
            <person name="Gomila M."/>
            <person name="Mulet M."/>
            <person name="Lalucat J."/>
            <person name="Garcia-Valdes E."/>
        </authorList>
    </citation>
    <scope>NUCLEOTIDE SEQUENCE [LARGE SCALE GENOMIC DNA]</scope>
    <source>
        <strain evidence="10 11">CCUG 46540</strain>
    </source>
</reference>
<gene>
    <name evidence="9" type="primary">cas2</name>
    <name evidence="10" type="ORF">BXT89_15145</name>
</gene>
<accession>A0A1S8DEM1</accession>
<keyword evidence="6 9" id="KW-0378">Hydrolase</keyword>
<keyword evidence="8 9" id="KW-0051">Antiviral defense</keyword>
<evidence type="ECO:0000256" key="1">
    <source>
        <dbReference type="ARBA" id="ARBA00001946"/>
    </source>
</evidence>
<feature type="binding site" evidence="9">
    <location>
        <position position="9"/>
    </location>
    <ligand>
        <name>Mg(2+)</name>
        <dbReference type="ChEBI" id="CHEBI:18420"/>
        <note>catalytic</note>
    </ligand>
</feature>
<comment type="caution">
    <text evidence="10">The sequence shown here is derived from an EMBL/GenBank/DDBJ whole genome shotgun (WGS) entry which is preliminary data.</text>
</comment>
<dbReference type="Gene3D" id="3.30.70.240">
    <property type="match status" value="1"/>
</dbReference>
<evidence type="ECO:0000256" key="9">
    <source>
        <dbReference type="HAMAP-Rule" id="MF_01471"/>
    </source>
</evidence>
<dbReference type="STRING" id="254161.SAMN05216256_12535"/>
<sequence length="90" mass="10237">MARILIGYDIHQNARRRRVLRLLRALTPCYQKSFFDCEIPTSQLPALFAQLTALMDPHEDGLIIASLYPGHETSLGQRWTHGGDSLFLVN</sequence>
<evidence type="ECO:0000256" key="3">
    <source>
        <dbReference type="ARBA" id="ARBA00022722"/>
    </source>
</evidence>
<dbReference type="AlphaFoldDB" id="A0A1S8DEM1"/>
<evidence type="ECO:0000256" key="6">
    <source>
        <dbReference type="ARBA" id="ARBA00022801"/>
    </source>
</evidence>
<dbReference type="GO" id="GO:0051607">
    <property type="term" value="P:defense response to virus"/>
    <property type="evidence" value="ECO:0007669"/>
    <property type="project" value="UniProtKB-UniRule"/>
</dbReference>
<dbReference type="GO" id="GO:0043571">
    <property type="term" value="P:maintenance of CRISPR repeat elements"/>
    <property type="evidence" value="ECO:0007669"/>
    <property type="project" value="UniProtKB-UniRule"/>
</dbReference>
<evidence type="ECO:0000256" key="2">
    <source>
        <dbReference type="ARBA" id="ARBA00009959"/>
    </source>
</evidence>
<comment type="cofactor">
    <cofactor evidence="1 9">
        <name>Mg(2+)</name>
        <dbReference type="ChEBI" id="CHEBI:18420"/>
    </cofactor>
</comment>
<proteinExistence type="inferred from homology"/>
<dbReference type="EMBL" id="MUBC01000039">
    <property type="protein sequence ID" value="ONM42990.1"/>
    <property type="molecule type" value="Genomic_DNA"/>
</dbReference>
<keyword evidence="11" id="KW-1185">Reference proteome</keyword>
<dbReference type="RefSeq" id="WP_083728520.1">
    <property type="nucleotide sequence ID" value="NZ_FOUD01000025.1"/>
</dbReference>
<dbReference type="GO" id="GO:0004521">
    <property type="term" value="F:RNA endonuclease activity"/>
    <property type="evidence" value="ECO:0007669"/>
    <property type="project" value="InterPro"/>
</dbReference>
<evidence type="ECO:0000256" key="8">
    <source>
        <dbReference type="ARBA" id="ARBA00023118"/>
    </source>
</evidence>
<dbReference type="InterPro" id="IPR021127">
    <property type="entry name" value="CRISPR_associated_Cas2"/>
</dbReference>
<comment type="similarity">
    <text evidence="2 9">Belongs to the CRISPR-associated endoribonuclease Cas2 protein family.</text>
</comment>
<keyword evidence="3 9" id="KW-0540">Nuclease</keyword>
<keyword evidence="4 9" id="KW-0479">Metal-binding</keyword>
<name>A0A1S8DEM1_9GAMM</name>
<dbReference type="OrthoDB" id="9948652at2"/>
<dbReference type="HAMAP" id="MF_01471">
    <property type="entry name" value="Cas2"/>
    <property type="match status" value="1"/>
</dbReference>
<evidence type="ECO:0000256" key="5">
    <source>
        <dbReference type="ARBA" id="ARBA00022759"/>
    </source>
</evidence>
<dbReference type="Proteomes" id="UP000242847">
    <property type="component" value="Unassembled WGS sequence"/>
</dbReference>
<comment type="function">
    <text evidence="9">CRISPR (clustered regularly interspaced short palindromic repeat), is an adaptive immune system that provides protection against mobile genetic elements (viruses, transposable elements and conjugative plasmids). CRISPR clusters contain sequences complementary to antecedent mobile elements and target invading nucleic acids. CRISPR clusters are transcribed and processed into CRISPR RNA (crRNA). Functions as a ssRNA-specific endoribonuclease. Involved in the integration of spacer DNA into the CRISPR cassette.</text>
</comment>
<keyword evidence="7 9" id="KW-0460">Magnesium</keyword>
<evidence type="ECO:0000256" key="4">
    <source>
        <dbReference type="ARBA" id="ARBA00022723"/>
    </source>
</evidence>
<evidence type="ECO:0000313" key="11">
    <source>
        <dbReference type="Proteomes" id="UP000242847"/>
    </source>
</evidence>